<dbReference type="PROSITE" id="PS50041">
    <property type="entry name" value="C_TYPE_LECTIN_2"/>
    <property type="match status" value="1"/>
</dbReference>
<dbReference type="AlphaFoldDB" id="R7UB09"/>
<dbReference type="Gene3D" id="3.10.100.10">
    <property type="entry name" value="Mannose-Binding Protein A, subunit A"/>
    <property type="match status" value="1"/>
</dbReference>
<sequence length="533" mass="59183">MTVALWDLISSMPVESRTFERYTVRHASINKGFPSLWCGVAWFLRKGYSVDHTKDGHTFYRVLACVNQRIMEYKQGVKMDNFIFGVILLTLNIVITNSEKYIVLPVQYTFKEASNSCSNQGGTLPLANNDALMVRLADEMSSAGFIEMWVNAKETLYPWEWISGANKAIESDQGCFLGSALQGFTRKEYDRMKKDECIGICKAKGKDYAALMVSDRSNYGVCRCGDILKATGVSNVHWCDAECPGDQQPSDGIPSPGFCGQKEGTDEYFRVFHTNSTSELSWGEGPVKDDDLCGAVIFQELPEIYHYTKKENCSSKLNYICHLPNIGNLCNLINNDGTCFTISEGSDLRGQKTWFEARQACLTYGGDLASLNKDIAKRLSGEGFMKDAVEYWVGLTASHWRWNNMDSPAFLEAAWSPGQPMGIDKHCLLMDYNRTWTNEKCSVKHSYFCRIETHETTNPPLPIPTFAPISSTTPTTIKKPTTTPVEVTDDPQLQSQEKPGLSAAEIAGIVVGIILTLVAIAVVMVVGVKGCST</sequence>
<accession>R7UB09</accession>
<evidence type="ECO:0000313" key="5">
    <source>
        <dbReference type="EMBL" id="ELU00427.1"/>
    </source>
</evidence>
<keyword evidence="2" id="KW-0812">Transmembrane</keyword>
<evidence type="ECO:0000256" key="2">
    <source>
        <dbReference type="SAM" id="Phobius"/>
    </source>
</evidence>
<evidence type="ECO:0000256" key="1">
    <source>
        <dbReference type="SAM" id="MobiDB-lite"/>
    </source>
</evidence>
<dbReference type="SMART" id="SM00034">
    <property type="entry name" value="CLECT"/>
    <property type="match status" value="1"/>
</dbReference>
<keyword evidence="7" id="KW-1185">Reference proteome</keyword>
<feature type="region of interest" description="Disordered" evidence="1">
    <location>
        <begin position="472"/>
        <end position="497"/>
    </location>
</feature>
<dbReference type="SUPFAM" id="SSF56436">
    <property type="entry name" value="C-type lectin-like"/>
    <property type="match status" value="2"/>
</dbReference>
<dbReference type="Proteomes" id="UP000014760">
    <property type="component" value="Unassembled WGS sequence"/>
</dbReference>
<reference evidence="7" key="1">
    <citation type="submission" date="2012-12" db="EMBL/GenBank/DDBJ databases">
        <authorList>
            <person name="Hellsten U."/>
            <person name="Grimwood J."/>
            <person name="Chapman J.A."/>
            <person name="Shapiro H."/>
            <person name="Aerts A."/>
            <person name="Otillar R.P."/>
            <person name="Terry A.Y."/>
            <person name="Boore J.L."/>
            <person name="Simakov O."/>
            <person name="Marletaz F."/>
            <person name="Cho S.-J."/>
            <person name="Edsinger-Gonzales E."/>
            <person name="Havlak P."/>
            <person name="Kuo D.-H."/>
            <person name="Larsson T."/>
            <person name="Lv J."/>
            <person name="Arendt D."/>
            <person name="Savage R."/>
            <person name="Osoegawa K."/>
            <person name="de Jong P."/>
            <person name="Lindberg D.R."/>
            <person name="Seaver E.C."/>
            <person name="Weisblat D.A."/>
            <person name="Putnam N.H."/>
            <person name="Grigoriev I.V."/>
            <person name="Rokhsar D.S."/>
        </authorList>
    </citation>
    <scope>NUCLEOTIDE SEQUENCE</scope>
    <source>
        <strain evidence="7">I ESC-2004</strain>
    </source>
</reference>
<protein>
    <recommendedName>
        <fullName evidence="8">C-type lectin domain-containing protein</fullName>
    </recommendedName>
</protein>
<organism evidence="5">
    <name type="scientific">Capitella teleta</name>
    <name type="common">Polychaete worm</name>
    <dbReference type="NCBI Taxonomy" id="283909"/>
    <lineage>
        <taxon>Eukaryota</taxon>
        <taxon>Metazoa</taxon>
        <taxon>Spiralia</taxon>
        <taxon>Lophotrochozoa</taxon>
        <taxon>Annelida</taxon>
        <taxon>Polychaeta</taxon>
        <taxon>Sedentaria</taxon>
        <taxon>Scolecida</taxon>
        <taxon>Capitellidae</taxon>
        <taxon>Capitella</taxon>
    </lineage>
</organism>
<dbReference type="PANTHER" id="PTHR45784:SF5">
    <property type="entry name" value="C-TYPE LECTIN DOMAIN FAMILY 20 MEMBER A-RELATED"/>
    <property type="match status" value="1"/>
</dbReference>
<feature type="compositionally biased region" description="Low complexity" evidence="1">
    <location>
        <begin position="472"/>
        <end position="484"/>
    </location>
</feature>
<dbReference type="HOGENOM" id="CLU_511161_0_0_1"/>
<dbReference type="InterPro" id="IPR002889">
    <property type="entry name" value="WSC_carb-bd"/>
</dbReference>
<evidence type="ECO:0000259" key="3">
    <source>
        <dbReference type="PROSITE" id="PS50041"/>
    </source>
</evidence>
<dbReference type="EMBL" id="AMQN01009717">
    <property type="status" value="NOT_ANNOTATED_CDS"/>
    <property type="molecule type" value="Genomic_DNA"/>
</dbReference>
<dbReference type="EMBL" id="KB306032">
    <property type="protein sequence ID" value="ELU00427.1"/>
    <property type="molecule type" value="Genomic_DNA"/>
</dbReference>
<feature type="transmembrane region" description="Helical" evidence="2">
    <location>
        <begin position="506"/>
        <end position="528"/>
    </location>
</feature>
<proteinExistence type="predicted"/>
<dbReference type="OrthoDB" id="418245at2759"/>
<gene>
    <name evidence="5" type="ORF">CAPTEDRAFT_220619</name>
</gene>
<dbReference type="CDD" id="cd00037">
    <property type="entry name" value="CLECT"/>
    <property type="match status" value="1"/>
</dbReference>
<dbReference type="InterPro" id="IPR016187">
    <property type="entry name" value="CTDL_fold"/>
</dbReference>
<reference evidence="6" key="3">
    <citation type="submission" date="2015-06" db="UniProtKB">
        <authorList>
            <consortium name="EnsemblMetazoa"/>
        </authorList>
    </citation>
    <scope>IDENTIFICATION</scope>
</reference>
<dbReference type="Pfam" id="PF01822">
    <property type="entry name" value="WSC"/>
    <property type="match status" value="1"/>
</dbReference>
<dbReference type="InterPro" id="IPR001304">
    <property type="entry name" value="C-type_lectin-like"/>
</dbReference>
<dbReference type="STRING" id="283909.R7UB09"/>
<feature type="domain" description="WSC" evidence="4">
    <location>
        <begin position="169"/>
        <end position="275"/>
    </location>
</feature>
<reference evidence="5 7" key="2">
    <citation type="journal article" date="2013" name="Nature">
        <title>Insights into bilaterian evolution from three spiralian genomes.</title>
        <authorList>
            <person name="Simakov O."/>
            <person name="Marletaz F."/>
            <person name="Cho S.J."/>
            <person name="Edsinger-Gonzales E."/>
            <person name="Havlak P."/>
            <person name="Hellsten U."/>
            <person name="Kuo D.H."/>
            <person name="Larsson T."/>
            <person name="Lv J."/>
            <person name="Arendt D."/>
            <person name="Savage R."/>
            <person name="Osoegawa K."/>
            <person name="de Jong P."/>
            <person name="Grimwood J."/>
            <person name="Chapman J.A."/>
            <person name="Shapiro H."/>
            <person name="Aerts A."/>
            <person name="Otillar R.P."/>
            <person name="Terry A.Y."/>
            <person name="Boore J.L."/>
            <person name="Grigoriev I.V."/>
            <person name="Lindberg D.R."/>
            <person name="Seaver E.C."/>
            <person name="Weisblat D.A."/>
            <person name="Putnam N.H."/>
            <person name="Rokhsar D.S."/>
        </authorList>
    </citation>
    <scope>NUCLEOTIDE SEQUENCE</scope>
    <source>
        <strain evidence="5 7">I ESC-2004</strain>
    </source>
</reference>
<evidence type="ECO:0000313" key="6">
    <source>
        <dbReference type="EnsemblMetazoa" id="CapteP220619"/>
    </source>
</evidence>
<name>R7UB09_CAPTE</name>
<dbReference type="PROSITE" id="PS51212">
    <property type="entry name" value="WSC"/>
    <property type="match status" value="1"/>
</dbReference>
<evidence type="ECO:0000313" key="7">
    <source>
        <dbReference type="Proteomes" id="UP000014760"/>
    </source>
</evidence>
<evidence type="ECO:0000259" key="4">
    <source>
        <dbReference type="PROSITE" id="PS51212"/>
    </source>
</evidence>
<dbReference type="PANTHER" id="PTHR45784">
    <property type="entry name" value="C-TYPE LECTIN DOMAIN FAMILY 20 MEMBER A-RELATED"/>
    <property type="match status" value="1"/>
</dbReference>
<dbReference type="InterPro" id="IPR016186">
    <property type="entry name" value="C-type_lectin-like/link_sf"/>
</dbReference>
<keyword evidence="2" id="KW-0472">Membrane</keyword>
<dbReference type="EnsemblMetazoa" id="CapteT220619">
    <property type="protein sequence ID" value="CapteP220619"/>
    <property type="gene ID" value="CapteG220619"/>
</dbReference>
<feature type="domain" description="C-type lectin" evidence="3">
    <location>
        <begin position="335"/>
        <end position="450"/>
    </location>
</feature>
<keyword evidence="2" id="KW-1133">Transmembrane helix</keyword>
<evidence type="ECO:0008006" key="8">
    <source>
        <dbReference type="Google" id="ProtNLM"/>
    </source>
</evidence>
<dbReference type="Pfam" id="PF00059">
    <property type="entry name" value="Lectin_C"/>
    <property type="match status" value="1"/>
</dbReference>